<dbReference type="AlphaFoldDB" id="A0A2I1FE41"/>
<proteinExistence type="predicted"/>
<dbReference type="EMBL" id="LLXJ01003287">
    <property type="protein sequence ID" value="PKB97309.1"/>
    <property type="molecule type" value="Genomic_DNA"/>
</dbReference>
<name>A0A2I1FE41_9GLOM</name>
<dbReference type="Proteomes" id="UP000232722">
    <property type="component" value="Unassembled WGS sequence"/>
</dbReference>
<sequence>MENIILDSNEPLYNDSDLLFNSYYNFLYDDFDLLFNAYHNSSNPTFELFDSSHDSLFSLIFEFYDHSHDSSNLVFLEDLEIYNKIQVDNDMMDIIVRPANETIVGYDGNIDHNHEKYDDHDSEHVEKEENKLKLHKEMEFKTWKLAELYLDEYAKQQGFYFRKKKTCT</sequence>
<gene>
    <name evidence="1" type="ORF">RhiirA5_384751</name>
</gene>
<reference evidence="1 2" key="1">
    <citation type="submission" date="2016-04" db="EMBL/GenBank/DDBJ databases">
        <title>Genome analyses suggest a sexual origin of heterokaryosis in a supposedly ancient asexual fungus.</title>
        <authorList>
            <person name="Ropars J."/>
            <person name="Sedzielewska K."/>
            <person name="Noel J."/>
            <person name="Charron P."/>
            <person name="Farinelli L."/>
            <person name="Marton T."/>
            <person name="Kruger M."/>
            <person name="Pelin A."/>
            <person name="Brachmann A."/>
            <person name="Corradi N."/>
        </authorList>
    </citation>
    <scope>NUCLEOTIDE SEQUENCE [LARGE SCALE GENOMIC DNA]</scope>
    <source>
        <strain evidence="1 2">A5</strain>
    </source>
</reference>
<protein>
    <submittedName>
        <fullName evidence="1">Uncharacterized protein</fullName>
    </submittedName>
</protein>
<dbReference type="OrthoDB" id="2412018at2759"/>
<reference evidence="1 2" key="2">
    <citation type="submission" date="2017-09" db="EMBL/GenBank/DDBJ databases">
        <title>Extensive intraspecific genome diversity in a model arbuscular mycorrhizal fungus.</title>
        <authorList>
            <person name="Chen E.C."/>
            <person name="Morin E."/>
            <person name="Beaudet D."/>
            <person name="Noel J."/>
            <person name="Ndikumana S."/>
            <person name="Charron P."/>
            <person name="St-Onge C."/>
            <person name="Giorgi J."/>
            <person name="Grigoriev I.V."/>
            <person name="Roux C."/>
            <person name="Martin F.M."/>
            <person name="Corradi N."/>
        </authorList>
    </citation>
    <scope>NUCLEOTIDE SEQUENCE [LARGE SCALE GENOMIC DNA]</scope>
    <source>
        <strain evidence="1 2">A5</strain>
    </source>
</reference>
<comment type="caution">
    <text evidence="1">The sequence shown here is derived from an EMBL/GenBank/DDBJ whole genome shotgun (WGS) entry which is preliminary data.</text>
</comment>
<organism evidence="1 2">
    <name type="scientific">Rhizophagus irregularis</name>
    <dbReference type="NCBI Taxonomy" id="588596"/>
    <lineage>
        <taxon>Eukaryota</taxon>
        <taxon>Fungi</taxon>
        <taxon>Fungi incertae sedis</taxon>
        <taxon>Mucoromycota</taxon>
        <taxon>Glomeromycotina</taxon>
        <taxon>Glomeromycetes</taxon>
        <taxon>Glomerales</taxon>
        <taxon>Glomeraceae</taxon>
        <taxon>Rhizophagus</taxon>
    </lineage>
</organism>
<accession>A0A2I1FE41</accession>
<evidence type="ECO:0000313" key="2">
    <source>
        <dbReference type="Proteomes" id="UP000232722"/>
    </source>
</evidence>
<evidence type="ECO:0000313" key="1">
    <source>
        <dbReference type="EMBL" id="PKB97309.1"/>
    </source>
</evidence>